<feature type="compositionally biased region" description="Acidic residues" evidence="1">
    <location>
        <begin position="102"/>
        <end position="121"/>
    </location>
</feature>
<organism evidence="2 3">
    <name type="scientific">Laodelphax striatellus</name>
    <name type="common">Small brown planthopper</name>
    <name type="synonym">Delphax striatella</name>
    <dbReference type="NCBI Taxonomy" id="195883"/>
    <lineage>
        <taxon>Eukaryota</taxon>
        <taxon>Metazoa</taxon>
        <taxon>Ecdysozoa</taxon>
        <taxon>Arthropoda</taxon>
        <taxon>Hexapoda</taxon>
        <taxon>Insecta</taxon>
        <taxon>Pterygota</taxon>
        <taxon>Neoptera</taxon>
        <taxon>Paraneoptera</taxon>
        <taxon>Hemiptera</taxon>
        <taxon>Auchenorrhyncha</taxon>
        <taxon>Fulgoroidea</taxon>
        <taxon>Delphacidae</taxon>
        <taxon>Criomorphinae</taxon>
        <taxon>Laodelphax</taxon>
    </lineage>
</organism>
<comment type="caution">
    <text evidence="2">The sequence shown here is derived from an EMBL/GenBank/DDBJ whole genome shotgun (WGS) entry which is preliminary data.</text>
</comment>
<evidence type="ECO:0000256" key="1">
    <source>
        <dbReference type="SAM" id="MobiDB-lite"/>
    </source>
</evidence>
<accession>A0A482WLR4</accession>
<gene>
    <name evidence="2" type="ORF">LSTR_LSTR015185</name>
</gene>
<name>A0A482WLR4_LAOST</name>
<protein>
    <submittedName>
        <fullName evidence="2">Uncharacterized protein</fullName>
    </submittedName>
</protein>
<sequence>MEDVENDVASITSITGECEVIHCSPGVWLLQLDRSTSGAKYVAKKSGYNKLACCEDTAPDNSNGNVTSPDDNSPSLVMRTDAADNDNHHLRHHTDSSSASDFDLEEEEDDEDFSEESDYGQ</sequence>
<proteinExistence type="predicted"/>
<dbReference type="Proteomes" id="UP000291343">
    <property type="component" value="Unassembled WGS sequence"/>
</dbReference>
<reference evidence="2 3" key="1">
    <citation type="journal article" date="2017" name="Gigascience">
        <title>Genome sequence of the small brown planthopper, Laodelphax striatellus.</title>
        <authorList>
            <person name="Zhu J."/>
            <person name="Jiang F."/>
            <person name="Wang X."/>
            <person name="Yang P."/>
            <person name="Bao Y."/>
            <person name="Zhao W."/>
            <person name="Wang W."/>
            <person name="Lu H."/>
            <person name="Wang Q."/>
            <person name="Cui N."/>
            <person name="Li J."/>
            <person name="Chen X."/>
            <person name="Luo L."/>
            <person name="Yu J."/>
            <person name="Kang L."/>
            <person name="Cui F."/>
        </authorList>
    </citation>
    <scope>NUCLEOTIDE SEQUENCE [LARGE SCALE GENOMIC DNA]</scope>
    <source>
        <strain evidence="2">Lst14</strain>
    </source>
</reference>
<dbReference type="AlphaFoldDB" id="A0A482WLR4"/>
<feature type="region of interest" description="Disordered" evidence="1">
    <location>
        <begin position="57"/>
        <end position="121"/>
    </location>
</feature>
<dbReference type="EMBL" id="QKKF02031506">
    <property type="protein sequence ID" value="RZF34444.1"/>
    <property type="molecule type" value="Genomic_DNA"/>
</dbReference>
<evidence type="ECO:0000313" key="2">
    <source>
        <dbReference type="EMBL" id="RZF34444.1"/>
    </source>
</evidence>
<dbReference type="STRING" id="195883.A0A482WLR4"/>
<dbReference type="InParanoid" id="A0A482WLR4"/>
<feature type="compositionally biased region" description="Polar residues" evidence="1">
    <location>
        <begin position="59"/>
        <end position="75"/>
    </location>
</feature>
<keyword evidence="3" id="KW-1185">Reference proteome</keyword>
<evidence type="ECO:0000313" key="3">
    <source>
        <dbReference type="Proteomes" id="UP000291343"/>
    </source>
</evidence>